<protein>
    <submittedName>
        <fullName evidence="1">Uncharacterized protein</fullName>
    </submittedName>
</protein>
<name>A0AAV8X591_9CUCU</name>
<evidence type="ECO:0000313" key="1">
    <source>
        <dbReference type="EMBL" id="KAJ8934167.1"/>
    </source>
</evidence>
<dbReference type="Proteomes" id="UP001162156">
    <property type="component" value="Unassembled WGS sequence"/>
</dbReference>
<comment type="caution">
    <text evidence="1">The sequence shown here is derived from an EMBL/GenBank/DDBJ whole genome shotgun (WGS) entry which is preliminary data.</text>
</comment>
<sequence>MANTETSCAVLWGFEPFDFGSNGWCYNLHKISWTAQCRFKENISKYGAISTSPFFYPWICSSYLEVK</sequence>
<gene>
    <name evidence="1" type="ORF">NQ314_013549</name>
</gene>
<keyword evidence="2" id="KW-1185">Reference proteome</keyword>
<dbReference type="AlphaFoldDB" id="A0AAV8X591"/>
<organism evidence="1 2">
    <name type="scientific">Rhamnusium bicolor</name>
    <dbReference type="NCBI Taxonomy" id="1586634"/>
    <lineage>
        <taxon>Eukaryota</taxon>
        <taxon>Metazoa</taxon>
        <taxon>Ecdysozoa</taxon>
        <taxon>Arthropoda</taxon>
        <taxon>Hexapoda</taxon>
        <taxon>Insecta</taxon>
        <taxon>Pterygota</taxon>
        <taxon>Neoptera</taxon>
        <taxon>Endopterygota</taxon>
        <taxon>Coleoptera</taxon>
        <taxon>Polyphaga</taxon>
        <taxon>Cucujiformia</taxon>
        <taxon>Chrysomeloidea</taxon>
        <taxon>Cerambycidae</taxon>
        <taxon>Lepturinae</taxon>
        <taxon>Rhagiini</taxon>
        <taxon>Rhamnusium</taxon>
    </lineage>
</organism>
<evidence type="ECO:0000313" key="2">
    <source>
        <dbReference type="Proteomes" id="UP001162156"/>
    </source>
</evidence>
<dbReference type="EMBL" id="JANEYF010003762">
    <property type="protein sequence ID" value="KAJ8934167.1"/>
    <property type="molecule type" value="Genomic_DNA"/>
</dbReference>
<reference evidence="1" key="1">
    <citation type="journal article" date="2023" name="Insect Mol. Biol.">
        <title>Genome sequencing provides insights into the evolution of gene families encoding plant cell wall-degrading enzymes in longhorned beetles.</title>
        <authorList>
            <person name="Shin N.R."/>
            <person name="Okamura Y."/>
            <person name="Kirsch R."/>
            <person name="Pauchet Y."/>
        </authorList>
    </citation>
    <scope>NUCLEOTIDE SEQUENCE</scope>
    <source>
        <strain evidence="1">RBIC_L_NR</strain>
    </source>
</reference>
<accession>A0AAV8X591</accession>
<proteinExistence type="predicted"/>